<dbReference type="SMART" id="SM00708">
    <property type="entry name" value="PhBP"/>
    <property type="match status" value="1"/>
</dbReference>
<dbReference type="InterPro" id="IPR036728">
    <property type="entry name" value="PBP_GOBP_sf"/>
</dbReference>
<evidence type="ECO:0000256" key="1">
    <source>
        <dbReference type="SAM" id="SignalP"/>
    </source>
</evidence>
<organism evidence="2 3">
    <name type="scientific">Melipona bicolor</name>
    <dbReference type="NCBI Taxonomy" id="60889"/>
    <lineage>
        <taxon>Eukaryota</taxon>
        <taxon>Metazoa</taxon>
        <taxon>Ecdysozoa</taxon>
        <taxon>Arthropoda</taxon>
        <taxon>Hexapoda</taxon>
        <taxon>Insecta</taxon>
        <taxon>Pterygota</taxon>
        <taxon>Neoptera</taxon>
        <taxon>Endopterygota</taxon>
        <taxon>Hymenoptera</taxon>
        <taxon>Apocrita</taxon>
        <taxon>Aculeata</taxon>
        <taxon>Apoidea</taxon>
        <taxon>Anthophila</taxon>
        <taxon>Apidae</taxon>
        <taxon>Melipona</taxon>
    </lineage>
</organism>
<keyword evidence="1" id="KW-0732">Signal</keyword>
<dbReference type="Proteomes" id="UP001177670">
    <property type="component" value="Unassembled WGS sequence"/>
</dbReference>
<dbReference type="EMBL" id="JAHYIQ010000002">
    <property type="protein sequence ID" value="KAK1134675.1"/>
    <property type="molecule type" value="Genomic_DNA"/>
</dbReference>
<sequence>MKTILAVACLLAAATVVRGMDQDAVIGKYMEYLMPDIKPCADQFNIAQETATNIQQAAAAADLKQMGCMKACVMKRMNALQDGNTFNVEPIYKMIEVVHAGSDEDIKFVKTIASECGESLKGETDECNIGTKYTDCYIQKMFT</sequence>
<reference evidence="2" key="1">
    <citation type="submission" date="2021-10" db="EMBL/GenBank/DDBJ databases">
        <title>Melipona bicolor Genome sequencing and assembly.</title>
        <authorList>
            <person name="Araujo N.S."/>
            <person name="Arias M.C."/>
        </authorList>
    </citation>
    <scope>NUCLEOTIDE SEQUENCE</scope>
    <source>
        <strain evidence="2">USP_2M_L1-L4_2017</strain>
        <tissue evidence="2">Whole body</tissue>
    </source>
</reference>
<dbReference type="InterPro" id="IPR006170">
    <property type="entry name" value="PBP/GOBP"/>
</dbReference>
<evidence type="ECO:0000313" key="3">
    <source>
        <dbReference type="Proteomes" id="UP001177670"/>
    </source>
</evidence>
<dbReference type="AlphaFoldDB" id="A0AA40GCC0"/>
<feature type="signal peptide" evidence="1">
    <location>
        <begin position="1"/>
        <end position="19"/>
    </location>
</feature>
<gene>
    <name evidence="2" type="ORF">K0M31_007455</name>
</gene>
<dbReference type="GO" id="GO:0005549">
    <property type="term" value="F:odorant binding"/>
    <property type="evidence" value="ECO:0007669"/>
    <property type="project" value="InterPro"/>
</dbReference>
<proteinExistence type="predicted"/>
<dbReference type="CDD" id="cd23992">
    <property type="entry name" value="PBP_GOBP"/>
    <property type="match status" value="1"/>
</dbReference>
<protein>
    <submittedName>
        <fullName evidence="2">Uncharacterized protein</fullName>
    </submittedName>
</protein>
<dbReference type="Pfam" id="PF01395">
    <property type="entry name" value="PBP_GOBP"/>
    <property type="match status" value="1"/>
</dbReference>
<evidence type="ECO:0000313" key="2">
    <source>
        <dbReference type="EMBL" id="KAK1134675.1"/>
    </source>
</evidence>
<accession>A0AA40GCC0</accession>
<feature type="chain" id="PRO_5041317772" evidence="1">
    <location>
        <begin position="20"/>
        <end position="143"/>
    </location>
</feature>
<keyword evidence="3" id="KW-1185">Reference proteome</keyword>
<dbReference type="Gene3D" id="1.10.238.20">
    <property type="entry name" value="Pheromone/general odorant binding protein domain"/>
    <property type="match status" value="1"/>
</dbReference>
<comment type="caution">
    <text evidence="2">The sequence shown here is derived from an EMBL/GenBank/DDBJ whole genome shotgun (WGS) entry which is preliminary data.</text>
</comment>
<name>A0AA40GCC0_9HYME</name>
<dbReference type="SUPFAM" id="SSF47565">
    <property type="entry name" value="Insect pheromone/odorant-binding proteins"/>
    <property type="match status" value="1"/>
</dbReference>